<feature type="domain" description="Coenzyme PQQ synthesis protein F-like C-terminal lobe" evidence="11">
    <location>
        <begin position="753"/>
        <end position="851"/>
    </location>
</feature>
<reference evidence="12" key="1">
    <citation type="journal article" date="2017" name="Elife">
        <title>The kinetoplastid-infecting Bodo saltans virus (BsV), a window into the most abundant giant viruses in the sea.</title>
        <authorList>
            <person name="Deeg C.M."/>
            <person name="Chow C.-E.T."/>
            <person name="Suttle C.A."/>
        </authorList>
    </citation>
    <scope>NUCLEOTIDE SEQUENCE</scope>
    <source>
        <strain evidence="12">NG1</strain>
    </source>
</reference>
<evidence type="ECO:0000313" key="12">
    <source>
        <dbReference type="EMBL" id="ATZ80906.1"/>
    </source>
</evidence>
<evidence type="ECO:0000259" key="9">
    <source>
        <dbReference type="Pfam" id="PF05193"/>
    </source>
</evidence>
<comment type="cofactor">
    <cofactor evidence="1">
        <name>Zn(2+)</name>
        <dbReference type="ChEBI" id="CHEBI:29105"/>
    </cofactor>
</comment>
<evidence type="ECO:0000256" key="1">
    <source>
        <dbReference type="ARBA" id="ARBA00001947"/>
    </source>
</evidence>
<dbReference type="InterPro" id="IPR007863">
    <property type="entry name" value="Peptidase_M16_C"/>
</dbReference>
<protein>
    <submittedName>
        <fullName evidence="12">Peptidase M16</fullName>
    </submittedName>
</protein>
<feature type="domain" description="Peptidase M16 C-terminal" evidence="9">
    <location>
        <begin position="183"/>
        <end position="353"/>
    </location>
</feature>
<name>A0A2H4UVM3_9VIRU</name>
<evidence type="ECO:0000259" key="11">
    <source>
        <dbReference type="Pfam" id="PF22456"/>
    </source>
</evidence>
<dbReference type="PANTHER" id="PTHR43690">
    <property type="entry name" value="NARDILYSIN"/>
    <property type="match status" value="1"/>
</dbReference>
<dbReference type="Pfam" id="PF16187">
    <property type="entry name" value="Peptidase_M16_M"/>
    <property type="match status" value="1"/>
</dbReference>
<dbReference type="GO" id="GO:0004222">
    <property type="term" value="F:metalloendopeptidase activity"/>
    <property type="evidence" value="ECO:0007669"/>
    <property type="project" value="UniProtKB-ARBA"/>
</dbReference>
<dbReference type="GO" id="GO:0043171">
    <property type="term" value="P:peptide catabolic process"/>
    <property type="evidence" value="ECO:0007669"/>
    <property type="project" value="TreeGrafter"/>
</dbReference>
<evidence type="ECO:0000256" key="6">
    <source>
        <dbReference type="ARBA" id="ARBA00022833"/>
    </source>
</evidence>
<dbReference type="InterPro" id="IPR050626">
    <property type="entry name" value="Peptidase_M16"/>
</dbReference>
<keyword evidence="3" id="KW-0645">Protease</keyword>
<dbReference type="InterPro" id="IPR011765">
    <property type="entry name" value="Pept_M16_N"/>
</dbReference>
<feature type="domain" description="Peptidase M16 N-terminal" evidence="8">
    <location>
        <begin position="25"/>
        <end position="150"/>
    </location>
</feature>
<dbReference type="InterPro" id="IPR032632">
    <property type="entry name" value="Peptidase_M16_M"/>
</dbReference>
<evidence type="ECO:0000313" key="13">
    <source>
        <dbReference type="Proteomes" id="UP000240325"/>
    </source>
</evidence>
<keyword evidence="5" id="KW-0378">Hydrolase</keyword>
<evidence type="ECO:0000256" key="7">
    <source>
        <dbReference type="ARBA" id="ARBA00023049"/>
    </source>
</evidence>
<dbReference type="PANTHER" id="PTHR43690:SF18">
    <property type="entry name" value="INSULIN-DEGRADING ENZYME-RELATED"/>
    <property type="match status" value="1"/>
</dbReference>
<dbReference type="InterPro" id="IPR011249">
    <property type="entry name" value="Metalloenz_LuxS/M16"/>
</dbReference>
<feature type="domain" description="Peptidase M16 middle/third" evidence="10">
    <location>
        <begin position="370"/>
        <end position="643"/>
    </location>
</feature>
<proteinExistence type="inferred from homology"/>
<dbReference type="InterPro" id="IPR054734">
    <property type="entry name" value="PqqF-like_C_4"/>
</dbReference>
<keyword evidence="4" id="KW-0479">Metal-binding</keyword>
<keyword evidence="7" id="KW-0482">Metalloprotease</keyword>
<evidence type="ECO:0000256" key="2">
    <source>
        <dbReference type="ARBA" id="ARBA00007261"/>
    </source>
</evidence>
<evidence type="ECO:0000256" key="4">
    <source>
        <dbReference type="ARBA" id="ARBA00022723"/>
    </source>
</evidence>
<dbReference type="Gene3D" id="3.30.830.10">
    <property type="entry name" value="Metalloenzyme, LuxS/M16 peptidase-like"/>
    <property type="match status" value="4"/>
</dbReference>
<dbReference type="Pfam" id="PF22456">
    <property type="entry name" value="PqqF-like_C_4"/>
    <property type="match status" value="1"/>
</dbReference>
<comment type="similarity">
    <text evidence="2">Belongs to the peptidase M16 family.</text>
</comment>
<dbReference type="FunFam" id="3.30.830.10:FF:000012">
    <property type="entry name" value="Protease 3"/>
    <property type="match status" value="1"/>
</dbReference>
<evidence type="ECO:0000256" key="5">
    <source>
        <dbReference type="ARBA" id="ARBA00022801"/>
    </source>
</evidence>
<evidence type="ECO:0000259" key="10">
    <source>
        <dbReference type="Pfam" id="PF16187"/>
    </source>
</evidence>
<keyword evidence="13" id="KW-1185">Reference proteome</keyword>
<dbReference type="GO" id="GO:0051603">
    <property type="term" value="P:proteolysis involved in protein catabolic process"/>
    <property type="evidence" value="ECO:0007669"/>
    <property type="project" value="TreeGrafter"/>
</dbReference>
<dbReference type="SUPFAM" id="SSF63411">
    <property type="entry name" value="LuxS/MPP-like metallohydrolase"/>
    <property type="match status" value="4"/>
</dbReference>
<dbReference type="Proteomes" id="UP000240325">
    <property type="component" value="Segment"/>
</dbReference>
<dbReference type="GO" id="GO:0046872">
    <property type="term" value="F:metal ion binding"/>
    <property type="evidence" value="ECO:0007669"/>
    <property type="project" value="UniProtKB-KW"/>
</dbReference>
<dbReference type="Pfam" id="PF00675">
    <property type="entry name" value="Peptidase_M16"/>
    <property type="match status" value="1"/>
</dbReference>
<evidence type="ECO:0000256" key="3">
    <source>
        <dbReference type="ARBA" id="ARBA00022670"/>
    </source>
</evidence>
<evidence type="ECO:0000259" key="8">
    <source>
        <dbReference type="Pfam" id="PF00675"/>
    </source>
</evidence>
<dbReference type="Pfam" id="PF05193">
    <property type="entry name" value="Peptidase_M16_C"/>
    <property type="match status" value="1"/>
</dbReference>
<sequence length="932" mass="109673">MQNIFKSPKDERDGVYFTLNNKLNVIFINDKKCDMACVGMLVKVGYLNDTVAGIAHFLEHMLFNGTKKYPDEQSFSAFISQHNGYQNAYTSHDHTCYYFSVVEDGLKTGLDMFCDFFVEPLLSKNCVEREKEAVNSEHLKNINNDDWRSYELIKVAIDEKHPFTKFGTGSNETLNIDNIEVYVKDFFDKYYSSDIMTLVIITKQNINELKNLITENFEKIQNKNRKDVYEYTDTPILKKNKLIKYLPIENNYDLTLFWEIPWSKNNSYQCILNFIVELINKETKDSLHDILSKNGYAVKFECCIREIFINRCILVISISLSPHGIKFKREIIGTIIECINLIKSKISSEDMKNIYDENRKIEMYTFLHFEKKQCIDEVQQICTIVNDNNISLEYIFMKNIMGEPYSDNVIKIMETILDALNLDNIVILSGSNEYAQENMKEYKHYGTKYNISDVKIEYKHIVAKSKFPKINKFLSTNDKEITKTIKMPLKYIDNKLPFISYWYPYVNFKVPDVNIYCKITIPNMVDNVYNYVCMVLYINSILTEINTNLALCKDALYDIRIKIDVGYLYINVNGNYEKIPHVCKYLTNKLEQYQLISDNSFNTAKFTVTKAAKNEVYDQPYDKLGNIFKKIMSKYHYDGKDILTVIDTINKNDMIENFKKIYYSKKITLFSCGNCNDILFNELRQVFNNMLEKNNSIEDKRIYNIVSTSIKQNIINENIIEENNGMSLYLYIGNYNYEKFSDWAKNVVLLSILDNFISSDYFDNLRTKEMFGYIVTSRIVVSGDSDIPSYFYNFMIQSPNKTTKQCIERTEKFINDYNVFISNLTNEKIELSKNAYIDTLKSNFNNLVEYSQFVFLCEIDNKYEKYDYRELLIEKCKSINKNDIMQFYNKYFYSNNEKITILLNKQNENKKNNVMTGGCVKNCMCNHRMTVQ</sequence>
<accession>A0A2H4UVM3</accession>
<keyword evidence="6" id="KW-0862">Zinc</keyword>
<dbReference type="EMBL" id="MF782455">
    <property type="protein sequence ID" value="ATZ80906.1"/>
    <property type="molecule type" value="Genomic_DNA"/>
</dbReference>
<gene>
    <name evidence="12" type="ORF">BMW23_0861</name>
</gene>
<organism evidence="12">
    <name type="scientific">Bodo saltans virus</name>
    <dbReference type="NCBI Taxonomy" id="2024608"/>
    <lineage>
        <taxon>Viruses</taxon>
        <taxon>Varidnaviria</taxon>
        <taxon>Bamfordvirae</taxon>
        <taxon>Nucleocytoviricota</taxon>
        <taxon>Megaviricetes</taxon>
        <taxon>Imitervirales</taxon>
        <taxon>Mimiviridae</taxon>
        <taxon>Klosneuvirinae</taxon>
        <taxon>Theiavirus</taxon>
        <taxon>Theiavirus salishense</taxon>
    </lineage>
</organism>